<comment type="function">
    <text evidence="1 8">Attaches a formyl group to the free amino group of methionyl-tRNA(fMet). The formyl group appears to play a dual role in the initiator identity of N-formylmethionyl-tRNA by promoting its recognition by IF2 and preventing the misappropriation of this tRNA by the elongation apparatus.</text>
</comment>
<dbReference type="Proteomes" id="UP000809081">
    <property type="component" value="Unassembled WGS sequence"/>
</dbReference>
<evidence type="ECO:0000259" key="9">
    <source>
        <dbReference type="Pfam" id="PF00551"/>
    </source>
</evidence>
<evidence type="ECO:0000256" key="5">
    <source>
        <dbReference type="ARBA" id="ARBA00022679"/>
    </source>
</evidence>
<dbReference type="InterPro" id="IPR011034">
    <property type="entry name" value="Formyl_transferase-like_C_sf"/>
</dbReference>
<evidence type="ECO:0000313" key="12">
    <source>
        <dbReference type="Proteomes" id="UP000809081"/>
    </source>
</evidence>
<organism evidence="11 12">
    <name type="scientific">Streptococcus saliviloxodontae</name>
    <dbReference type="NCBI Taxonomy" id="1349416"/>
    <lineage>
        <taxon>Bacteria</taxon>
        <taxon>Bacillati</taxon>
        <taxon>Bacillota</taxon>
        <taxon>Bacilli</taxon>
        <taxon>Lactobacillales</taxon>
        <taxon>Streptococcaceae</taxon>
        <taxon>Streptococcus</taxon>
    </lineage>
</organism>
<dbReference type="EMBL" id="JAFBEI010000036">
    <property type="protein sequence ID" value="MBM7636787.1"/>
    <property type="molecule type" value="Genomic_DNA"/>
</dbReference>
<sequence>MKMKTKLIFMGTPDFSATVLKGLLADESYDILAVVTQPDRAVGRKKEIKMTSVKEVAVAHDIAVYQPEKLSGSEELEIIMSLGADGIVTAAFGQFLPTKLLDSVDFAVNVHASLLPKYRGGAPIHYAIINGEKEAGVTIMEMVKEMDAGDMVAKASTAILDEDNVGSLFEKLAVIGRDLLLETLPGYISGEIKPEPQNHEEATFSPNISPEEERLDWNKSAREVFNHIRGMYPWPVAHTLLDGNRFKIYEAELTDGEGTPGQIIEKTKKSLVVATGSGAIALKTVQPAGKPRMAVTDFLNGVGRQLEVGDSFGQ</sequence>
<dbReference type="InterPro" id="IPR005794">
    <property type="entry name" value="Fmt"/>
</dbReference>
<dbReference type="Pfam" id="PF00551">
    <property type="entry name" value="Formyl_trans_N"/>
    <property type="match status" value="1"/>
</dbReference>
<proteinExistence type="inferred from homology"/>
<dbReference type="CDD" id="cd08704">
    <property type="entry name" value="Met_tRNA_FMT_C"/>
    <property type="match status" value="1"/>
</dbReference>
<name>A0ABS2PMY2_9STRE</name>
<dbReference type="PANTHER" id="PTHR11138:SF5">
    <property type="entry name" value="METHIONYL-TRNA FORMYLTRANSFERASE, MITOCHONDRIAL"/>
    <property type="match status" value="1"/>
</dbReference>
<dbReference type="InterPro" id="IPR001555">
    <property type="entry name" value="GART_AS"/>
</dbReference>
<dbReference type="InterPro" id="IPR036477">
    <property type="entry name" value="Formyl_transf_N_sf"/>
</dbReference>
<evidence type="ECO:0000256" key="3">
    <source>
        <dbReference type="ARBA" id="ARBA00012261"/>
    </source>
</evidence>
<dbReference type="Gene3D" id="3.10.25.10">
    <property type="entry name" value="Formyl transferase, C-terminal domain"/>
    <property type="match status" value="1"/>
</dbReference>
<reference evidence="11 12" key="1">
    <citation type="submission" date="2021-01" db="EMBL/GenBank/DDBJ databases">
        <title>Genomic Encyclopedia of Type Strains, Phase IV (KMG-IV): sequencing the most valuable type-strain genomes for metagenomic binning, comparative biology and taxonomic classification.</title>
        <authorList>
            <person name="Goeker M."/>
        </authorList>
    </citation>
    <scope>NUCLEOTIDE SEQUENCE [LARGE SCALE GENOMIC DNA]</scope>
    <source>
        <strain evidence="11 12">DSM 27513</strain>
    </source>
</reference>
<feature type="domain" description="Formyl transferase N-terminal" evidence="9">
    <location>
        <begin position="7"/>
        <end position="183"/>
    </location>
</feature>
<comment type="caution">
    <text evidence="11">The sequence shown here is derived from an EMBL/GenBank/DDBJ whole genome shotgun (WGS) entry which is preliminary data.</text>
</comment>
<dbReference type="CDD" id="cd08646">
    <property type="entry name" value="FMT_core_Met-tRNA-FMT_N"/>
    <property type="match status" value="1"/>
</dbReference>
<dbReference type="InterPro" id="IPR041711">
    <property type="entry name" value="Met-tRNA-FMT_N"/>
</dbReference>
<keyword evidence="6 8" id="KW-0648">Protein biosynthesis</keyword>
<dbReference type="HAMAP" id="MF_00182">
    <property type="entry name" value="Formyl_trans"/>
    <property type="match status" value="1"/>
</dbReference>
<dbReference type="PANTHER" id="PTHR11138">
    <property type="entry name" value="METHIONYL-TRNA FORMYLTRANSFERASE"/>
    <property type="match status" value="1"/>
</dbReference>
<keyword evidence="5 8" id="KW-0808">Transferase</keyword>
<accession>A0ABS2PMY2</accession>
<evidence type="ECO:0000256" key="8">
    <source>
        <dbReference type="HAMAP-Rule" id="MF_00182"/>
    </source>
</evidence>
<evidence type="ECO:0000256" key="6">
    <source>
        <dbReference type="ARBA" id="ARBA00022917"/>
    </source>
</evidence>
<dbReference type="NCBIfam" id="TIGR00460">
    <property type="entry name" value="fmt"/>
    <property type="match status" value="1"/>
</dbReference>
<evidence type="ECO:0000256" key="2">
    <source>
        <dbReference type="ARBA" id="ARBA00010699"/>
    </source>
</evidence>
<evidence type="ECO:0000256" key="1">
    <source>
        <dbReference type="ARBA" id="ARBA00002606"/>
    </source>
</evidence>
<protein>
    <recommendedName>
        <fullName evidence="4 8">Methionyl-tRNA formyltransferase</fullName>
        <ecNumber evidence="3 8">2.1.2.9</ecNumber>
    </recommendedName>
</protein>
<evidence type="ECO:0000256" key="4">
    <source>
        <dbReference type="ARBA" id="ARBA00016014"/>
    </source>
</evidence>
<keyword evidence="12" id="KW-1185">Reference proteome</keyword>
<dbReference type="InterPro" id="IPR002376">
    <property type="entry name" value="Formyl_transf_N"/>
</dbReference>
<comment type="similarity">
    <text evidence="2 8">Belongs to the Fmt family.</text>
</comment>
<evidence type="ECO:0000313" key="11">
    <source>
        <dbReference type="EMBL" id="MBM7636787.1"/>
    </source>
</evidence>
<dbReference type="Pfam" id="PF02911">
    <property type="entry name" value="Formyl_trans_C"/>
    <property type="match status" value="1"/>
</dbReference>
<feature type="binding site" evidence="8">
    <location>
        <begin position="113"/>
        <end position="116"/>
    </location>
    <ligand>
        <name>(6S)-5,6,7,8-tetrahydrofolate</name>
        <dbReference type="ChEBI" id="CHEBI:57453"/>
    </ligand>
</feature>
<dbReference type="EC" id="2.1.2.9" evidence="3 8"/>
<feature type="domain" description="Formyl transferase C-terminal" evidence="10">
    <location>
        <begin position="207"/>
        <end position="302"/>
    </location>
</feature>
<comment type="catalytic activity">
    <reaction evidence="7 8">
        <text>L-methionyl-tRNA(fMet) + (6R)-10-formyltetrahydrofolate = N-formyl-L-methionyl-tRNA(fMet) + (6S)-5,6,7,8-tetrahydrofolate + H(+)</text>
        <dbReference type="Rhea" id="RHEA:24380"/>
        <dbReference type="Rhea" id="RHEA-COMP:9952"/>
        <dbReference type="Rhea" id="RHEA-COMP:9953"/>
        <dbReference type="ChEBI" id="CHEBI:15378"/>
        <dbReference type="ChEBI" id="CHEBI:57453"/>
        <dbReference type="ChEBI" id="CHEBI:78530"/>
        <dbReference type="ChEBI" id="CHEBI:78844"/>
        <dbReference type="ChEBI" id="CHEBI:195366"/>
        <dbReference type="EC" id="2.1.2.9"/>
    </reaction>
</comment>
<dbReference type="InterPro" id="IPR037022">
    <property type="entry name" value="Formyl_trans_C_sf"/>
</dbReference>
<dbReference type="Gene3D" id="3.40.50.170">
    <property type="entry name" value="Formyl transferase, N-terminal domain"/>
    <property type="match status" value="1"/>
</dbReference>
<evidence type="ECO:0000256" key="7">
    <source>
        <dbReference type="ARBA" id="ARBA00048558"/>
    </source>
</evidence>
<evidence type="ECO:0000259" key="10">
    <source>
        <dbReference type="Pfam" id="PF02911"/>
    </source>
</evidence>
<dbReference type="InterPro" id="IPR005793">
    <property type="entry name" value="Formyl_trans_C"/>
</dbReference>
<gene>
    <name evidence="8" type="primary">fmt</name>
    <name evidence="11" type="ORF">JOC31_001611</name>
</gene>
<dbReference type="GO" id="GO:0004479">
    <property type="term" value="F:methionyl-tRNA formyltransferase activity"/>
    <property type="evidence" value="ECO:0007669"/>
    <property type="project" value="UniProtKB-EC"/>
</dbReference>
<dbReference type="InterPro" id="IPR044135">
    <property type="entry name" value="Met-tRNA-FMT_C"/>
</dbReference>
<dbReference type="PROSITE" id="PS00373">
    <property type="entry name" value="GART"/>
    <property type="match status" value="1"/>
</dbReference>
<dbReference type="SUPFAM" id="SSF53328">
    <property type="entry name" value="Formyltransferase"/>
    <property type="match status" value="1"/>
</dbReference>
<dbReference type="SUPFAM" id="SSF50486">
    <property type="entry name" value="FMT C-terminal domain-like"/>
    <property type="match status" value="1"/>
</dbReference>